<dbReference type="InterPro" id="IPR029018">
    <property type="entry name" value="Hex-like_dom2"/>
</dbReference>
<name>A0AA37KSS1_9BACT</name>
<feature type="chain" id="PRO_5041348996" description="Glycosyl hydrolase family 115" evidence="2">
    <location>
        <begin position="24"/>
        <end position="726"/>
    </location>
</feature>
<dbReference type="GO" id="GO:0016787">
    <property type="term" value="F:hydrolase activity"/>
    <property type="evidence" value="ECO:0007669"/>
    <property type="project" value="UniProtKB-KW"/>
</dbReference>
<dbReference type="Proteomes" id="UP001055105">
    <property type="component" value="Unassembled WGS sequence"/>
</dbReference>
<dbReference type="Pfam" id="PF15979">
    <property type="entry name" value="Glyco_hydro_115"/>
    <property type="match status" value="1"/>
</dbReference>
<dbReference type="GO" id="GO:0005975">
    <property type="term" value="P:carbohydrate metabolic process"/>
    <property type="evidence" value="ECO:0007669"/>
    <property type="project" value="UniProtKB-ARBA"/>
</dbReference>
<dbReference type="AlphaFoldDB" id="A0AA37KSS1"/>
<dbReference type="RefSeq" id="WP_244077031.1">
    <property type="nucleotide sequence ID" value="NZ_AP025581.1"/>
</dbReference>
<evidence type="ECO:0000313" key="4">
    <source>
        <dbReference type="Proteomes" id="UP001055105"/>
    </source>
</evidence>
<accession>A0AA37KSS1</accession>
<dbReference type="PANTHER" id="PTHR37842">
    <property type="match status" value="1"/>
</dbReference>
<dbReference type="Gene3D" id="1.20.58.2150">
    <property type="match status" value="1"/>
</dbReference>
<dbReference type="InterPro" id="IPR031924">
    <property type="entry name" value="GH115"/>
</dbReference>
<proteinExistence type="predicted"/>
<comment type="caution">
    <text evidence="3">The sequence shown here is derived from an EMBL/GenBank/DDBJ whole genome shotgun (WGS) entry which is preliminary data.</text>
</comment>
<reference evidence="3" key="1">
    <citation type="submission" date="2022-01" db="EMBL/GenBank/DDBJ databases">
        <title>Novel bile acid biosynthetic pathways are enriched in the microbiome of centenarians.</title>
        <authorList>
            <person name="Sato Y."/>
            <person name="Atarashi K."/>
            <person name="Plichta R.D."/>
            <person name="Arai Y."/>
            <person name="Sasajima S."/>
            <person name="Kearney M.S."/>
            <person name="Suda W."/>
            <person name="Takeshita K."/>
            <person name="Sasaki T."/>
            <person name="Okamoto S."/>
            <person name="Skelly N.A."/>
            <person name="Okamura Y."/>
            <person name="Vlamakis H."/>
            <person name="Li Y."/>
            <person name="Tanoue T."/>
            <person name="Takei H."/>
            <person name="Nittono H."/>
            <person name="Narushima S."/>
            <person name="Irie J."/>
            <person name="Itoh H."/>
            <person name="Moriya K."/>
            <person name="Sugiura Y."/>
            <person name="Suematsu M."/>
            <person name="Moritoki N."/>
            <person name="Shibata S."/>
            <person name="Littman R.D."/>
            <person name="Fischbach A.M."/>
            <person name="Uwamino Y."/>
            <person name="Inoue T."/>
            <person name="Honda A."/>
            <person name="Hattori M."/>
            <person name="Murai T."/>
            <person name="Xavier J.R."/>
            <person name="Hirose N."/>
            <person name="Honda K."/>
        </authorList>
    </citation>
    <scope>NUCLEOTIDE SEQUENCE</scope>
    <source>
        <strain evidence="3">CE91-St16</strain>
    </source>
</reference>
<gene>
    <name evidence="3" type="ORF">CE91St16_31470</name>
</gene>
<dbReference type="EMBL" id="BQOL01000002">
    <property type="protein sequence ID" value="GKI20239.1"/>
    <property type="molecule type" value="Genomic_DNA"/>
</dbReference>
<keyword evidence="2" id="KW-0732">Signal</keyword>
<evidence type="ECO:0000256" key="1">
    <source>
        <dbReference type="ARBA" id="ARBA00022801"/>
    </source>
</evidence>
<feature type="signal peptide" evidence="2">
    <location>
        <begin position="1"/>
        <end position="23"/>
    </location>
</feature>
<protein>
    <recommendedName>
        <fullName evidence="5">Glycosyl hydrolase family 115</fullName>
    </recommendedName>
</protein>
<dbReference type="Gene3D" id="3.30.379.10">
    <property type="entry name" value="Chitobiase/beta-hexosaminidase domain 2-like"/>
    <property type="match status" value="1"/>
</dbReference>
<dbReference type="Gene3D" id="3.20.20.520">
    <property type="entry name" value="Glycosyl hydrolase family 115"/>
    <property type="match status" value="1"/>
</dbReference>
<evidence type="ECO:0008006" key="5">
    <source>
        <dbReference type="Google" id="ProtNLM"/>
    </source>
</evidence>
<dbReference type="InterPro" id="IPR042301">
    <property type="entry name" value="GH115_sf"/>
</dbReference>
<organism evidence="3 4">
    <name type="scientific">Alistipes finegoldii</name>
    <dbReference type="NCBI Taxonomy" id="214856"/>
    <lineage>
        <taxon>Bacteria</taxon>
        <taxon>Pseudomonadati</taxon>
        <taxon>Bacteroidota</taxon>
        <taxon>Bacteroidia</taxon>
        <taxon>Bacteroidales</taxon>
        <taxon>Rikenellaceae</taxon>
        <taxon>Alistipes</taxon>
    </lineage>
</organism>
<keyword evidence="1" id="KW-0378">Hydrolase</keyword>
<sequence length="726" mass="84095">MTRKKLLILTLSFCLLDTLAPLAATPEIRILQRRAAQDAAVVLPADASTILRYTVSDFNEDCRESAGRRLPVVTTLREAGSRPVILPAVIGKSPLLDRLIAEKRIDVDSIRGEWESFAIIPVARPFADYPAIPEALIVAGSDERGAMYGLYEVSERLLGTDPQKFWTDAVPHRVKSARWDQGMVVQGPPTFRFRGWFVNDEHALLGWHHREGEDNSIKAEDWAEIFETICRMRGNFYTLIEYGQTPDSASLRLASDRGLYVTGSHMHMLVANTSYAFDPGPHTWTWDAFCEKTYGKRYPYSWMTQREKMLRFWEEEGVKRHKDHLAIWTVGLKGANDTDFHENDSAAPRSVVERARLTNEAIRLQTQIVERNLPGTEPLYMIANRNDLFDQYLTGELQFPKNTHILWPDDPSFGVFRLLPEKKHLERDTHHGIFFHLTFCDNHWVQWYPMGGVQHELVKAVRAGAVSMAEFNVGDIREIPLKTAMAMDLAYDARPWLADKEHWRAFTDAWIVRQYGMRDPARLTDLLVRYWDLEMPVRSMIILERMSQYTILDEAILKKIEGAADKRRAMVEYVRSIEVPTGGRYGKMGRDELRRNAPAWERLWKDANALTPEIRSDRRSFYYDFVLLQIATSRLMNLWGGELFRAFDAISAERFAEAADHMEKAKDYVRELAECRARAEHGKWKGWFDGDQLYPWTNHMWGFHYERELAAETEMIRMLRAWSARP</sequence>
<evidence type="ECO:0000313" key="3">
    <source>
        <dbReference type="EMBL" id="GKI20239.1"/>
    </source>
</evidence>
<dbReference type="PANTHER" id="PTHR37842:SF2">
    <property type="entry name" value="GYLCOSYL HYDROLASE 115 C-TERMINAL DOMAIN-CONTAINING PROTEIN"/>
    <property type="match status" value="1"/>
</dbReference>
<evidence type="ECO:0000256" key="2">
    <source>
        <dbReference type="SAM" id="SignalP"/>
    </source>
</evidence>